<keyword evidence="4" id="KW-0808">Transferase</keyword>
<evidence type="ECO:0000313" key="15">
    <source>
        <dbReference type="EMBL" id="RRD91312.1"/>
    </source>
</evidence>
<keyword evidence="10" id="KW-0333">Golgi apparatus</keyword>
<keyword evidence="11" id="KW-0472">Membrane</keyword>
<sequence length="273" mass="31691">MSYTAFLILCHRPPQHLAVWAQCDPQARFYIHYDAKSDIADLYFLRKFANVHILNNRVAVNWAGFSMILATLNLFQAALAEPANRYFHLLSGECLPLQSIDILEQQWQDLPSGSLLMTSRTGRRLRHRVRFNAPHADTAWQRKLAGKILTKCLQAMDYLLPSQMVCHVGSQWFSADREAAELLFQEALGEPSTFFEKKLCPDEHFFQYILQQMLPEKRLNHINDNRRLITMHGSANHPDYLNIEQLRQAKQDGYWFARKVDTKTALVFLNEQG</sequence>
<evidence type="ECO:0000256" key="2">
    <source>
        <dbReference type="ARBA" id="ARBA00004648"/>
    </source>
</evidence>
<keyword evidence="12" id="KW-1015">Disulfide bond</keyword>
<keyword evidence="9" id="KW-1133">Transmembrane helix</keyword>
<evidence type="ECO:0000313" key="16">
    <source>
        <dbReference type="Proteomes" id="UP000269923"/>
    </source>
</evidence>
<dbReference type="STRING" id="1121352.GCA_000620925_00152"/>
<evidence type="ECO:0000256" key="4">
    <source>
        <dbReference type="ARBA" id="ARBA00022679"/>
    </source>
</evidence>
<dbReference type="InterPro" id="IPR043538">
    <property type="entry name" value="XYLT"/>
</dbReference>
<protein>
    <recommendedName>
        <fullName evidence="14">Peptide O-xylosyltransferase</fullName>
    </recommendedName>
</protein>
<reference evidence="15 16" key="1">
    <citation type="submission" date="2018-11" db="EMBL/GenBank/DDBJ databases">
        <title>Genomes From Bacteria Associated with the Canine Oral Cavity: a Test Case for Automated Genome-Based Taxonomic Assignment.</title>
        <authorList>
            <person name="Coil D.A."/>
            <person name="Jospin G."/>
            <person name="Darling A.E."/>
            <person name="Wallis C."/>
            <person name="Davis I.J."/>
            <person name="Harris S."/>
            <person name="Eisen J.A."/>
            <person name="Holcombe L.J."/>
            <person name="O'Flynn C."/>
        </authorList>
    </citation>
    <scope>NUCLEOTIDE SEQUENCE [LARGE SCALE GENOMIC DNA]</scope>
    <source>
        <strain evidence="15 16">COT-280</strain>
    </source>
</reference>
<keyword evidence="6" id="KW-0479">Metal-binding</keyword>
<keyword evidence="16" id="KW-1185">Reference proteome</keyword>
<evidence type="ECO:0000256" key="7">
    <source>
        <dbReference type="ARBA" id="ARBA00022824"/>
    </source>
</evidence>
<comment type="caution">
    <text evidence="15">The sequence shown here is derived from an EMBL/GenBank/DDBJ whole genome shotgun (WGS) entry which is preliminary data.</text>
</comment>
<dbReference type="Pfam" id="PF02485">
    <property type="entry name" value="Branch"/>
    <property type="match status" value="1"/>
</dbReference>
<evidence type="ECO:0000256" key="8">
    <source>
        <dbReference type="ARBA" id="ARBA00022968"/>
    </source>
</evidence>
<keyword evidence="5" id="KW-0812">Transmembrane</keyword>
<evidence type="ECO:0000256" key="12">
    <source>
        <dbReference type="ARBA" id="ARBA00023157"/>
    </source>
</evidence>
<dbReference type="GO" id="GO:0015012">
    <property type="term" value="P:heparan sulfate proteoglycan biosynthetic process"/>
    <property type="evidence" value="ECO:0007669"/>
    <property type="project" value="TreeGrafter"/>
</dbReference>
<dbReference type="GO" id="GO:0016020">
    <property type="term" value="C:membrane"/>
    <property type="evidence" value="ECO:0007669"/>
    <property type="project" value="InterPro"/>
</dbReference>
<evidence type="ECO:0000256" key="14">
    <source>
        <dbReference type="ARBA" id="ARBA00042865"/>
    </source>
</evidence>
<evidence type="ECO:0000256" key="13">
    <source>
        <dbReference type="ARBA" id="ARBA00023180"/>
    </source>
</evidence>
<evidence type="ECO:0000256" key="6">
    <source>
        <dbReference type="ARBA" id="ARBA00022723"/>
    </source>
</evidence>
<dbReference type="Proteomes" id="UP000269923">
    <property type="component" value="Unassembled WGS sequence"/>
</dbReference>
<dbReference type="GO" id="GO:0050650">
    <property type="term" value="P:chondroitin sulfate proteoglycan biosynthetic process"/>
    <property type="evidence" value="ECO:0007669"/>
    <property type="project" value="TreeGrafter"/>
</dbReference>
<evidence type="ECO:0000256" key="1">
    <source>
        <dbReference type="ARBA" id="ARBA00004323"/>
    </source>
</evidence>
<dbReference type="OrthoDB" id="7943907at2"/>
<dbReference type="EMBL" id="RQYC01000002">
    <property type="protein sequence ID" value="RRD91312.1"/>
    <property type="molecule type" value="Genomic_DNA"/>
</dbReference>
<dbReference type="InterPro" id="IPR003406">
    <property type="entry name" value="Glyco_trans_14"/>
</dbReference>
<keyword evidence="3" id="KW-0328">Glycosyltransferase</keyword>
<dbReference type="GO" id="GO:0046872">
    <property type="term" value="F:metal ion binding"/>
    <property type="evidence" value="ECO:0007669"/>
    <property type="project" value="UniProtKB-KW"/>
</dbReference>
<keyword evidence="7" id="KW-0256">Endoplasmic reticulum</keyword>
<dbReference type="PANTHER" id="PTHR46025">
    <property type="entry name" value="XYLOSYLTRANSFERASE OXT"/>
    <property type="match status" value="1"/>
</dbReference>
<keyword evidence="8" id="KW-0735">Signal-anchor</keyword>
<dbReference type="AlphaFoldDB" id="A0A3P2A747"/>
<comment type="subcellular location">
    <subcellularLocation>
        <location evidence="2">Endoplasmic reticulum membrane</location>
        <topology evidence="2">Single-pass type II membrane protein</topology>
    </subcellularLocation>
    <subcellularLocation>
        <location evidence="1">Golgi apparatus membrane</location>
        <topology evidence="1">Single-pass type II membrane protein</topology>
    </subcellularLocation>
</comment>
<gene>
    <name evidence="15" type="ORF">EII21_02700</name>
</gene>
<dbReference type="RefSeq" id="WP_124794105.1">
    <property type="nucleotide sequence ID" value="NZ_RQYC01000002.1"/>
</dbReference>
<name>A0A3P2A747_9NEIS</name>
<evidence type="ECO:0000256" key="5">
    <source>
        <dbReference type="ARBA" id="ARBA00022692"/>
    </source>
</evidence>
<evidence type="ECO:0000256" key="10">
    <source>
        <dbReference type="ARBA" id="ARBA00023034"/>
    </source>
</evidence>
<dbReference type="PANTHER" id="PTHR46025:SF3">
    <property type="entry name" value="XYLOSYLTRANSFERASE OXT"/>
    <property type="match status" value="1"/>
</dbReference>
<keyword evidence="13" id="KW-0325">Glycoprotein</keyword>
<evidence type="ECO:0000256" key="3">
    <source>
        <dbReference type="ARBA" id="ARBA00022676"/>
    </source>
</evidence>
<accession>A0A3P2A747</accession>
<organism evidence="15 16">
    <name type="scientific">Conchiformibius steedae</name>
    <dbReference type="NCBI Taxonomy" id="153493"/>
    <lineage>
        <taxon>Bacteria</taxon>
        <taxon>Pseudomonadati</taxon>
        <taxon>Pseudomonadota</taxon>
        <taxon>Betaproteobacteria</taxon>
        <taxon>Neisseriales</taxon>
        <taxon>Neisseriaceae</taxon>
        <taxon>Conchiformibius</taxon>
    </lineage>
</organism>
<evidence type="ECO:0000256" key="9">
    <source>
        <dbReference type="ARBA" id="ARBA00022989"/>
    </source>
</evidence>
<dbReference type="GO" id="GO:0030158">
    <property type="term" value="F:protein xylosyltransferase activity"/>
    <property type="evidence" value="ECO:0007669"/>
    <property type="project" value="InterPro"/>
</dbReference>
<proteinExistence type="predicted"/>
<evidence type="ECO:0000256" key="11">
    <source>
        <dbReference type="ARBA" id="ARBA00023136"/>
    </source>
</evidence>